<keyword evidence="2" id="KW-1185">Reference proteome</keyword>
<evidence type="ECO:0000313" key="1">
    <source>
        <dbReference type="EMBL" id="MDP4538602.1"/>
    </source>
</evidence>
<sequence length="157" mass="17877">MTATTTARRTIIEDLYTEALMLADEARDAFDQRGEMAPGSSRNEARIALSIEGLRTTTRLMHVLAWLLNQRAFLAGELDEHQLRRHGRLPAERPSMPGMMEKLLPETRHLVRESERLHARVARLDRDWPRVQPVEDNAVDAMRNRIAEAFAPQSLAG</sequence>
<comment type="caution">
    <text evidence="1">The sequence shown here is derived from an EMBL/GenBank/DDBJ whole genome shotgun (WGS) entry which is preliminary data.</text>
</comment>
<dbReference type="EMBL" id="JAVAIL010000001">
    <property type="protein sequence ID" value="MDP4538602.1"/>
    <property type="molecule type" value="Genomic_DNA"/>
</dbReference>
<reference evidence="1 2" key="1">
    <citation type="submission" date="2023-08" db="EMBL/GenBank/DDBJ databases">
        <title>genomic of DY56.</title>
        <authorList>
            <person name="Wang Y."/>
        </authorList>
    </citation>
    <scope>NUCLEOTIDE SEQUENCE [LARGE SCALE GENOMIC DNA]</scope>
    <source>
        <strain evidence="1 2">DY56-A-20</strain>
    </source>
</reference>
<evidence type="ECO:0000313" key="2">
    <source>
        <dbReference type="Proteomes" id="UP001235664"/>
    </source>
</evidence>
<dbReference type="Pfam" id="PF07323">
    <property type="entry name" value="DUF1465"/>
    <property type="match status" value="1"/>
</dbReference>
<protein>
    <submittedName>
        <fullName evidence="1">DUF1465 family protein</fullName>
    </submittedName>
</protein>
<organism evidence="1 2">
    <name type="scientific">Qipengyuania benthica</name>
    <dbReference type="NCBI Taxonomy" id="3067651"/>
    <lineage>
        <taxon>Bacteria</taxon>
        <taxon>Pseudomonadati</taxon>
        <taxon>Pseudomonadota</taxon>
        <taxon>Alphaproteobacteria</taxon>
        <taxon>Sphingomonadales</taxon>
        <taxon>Erythrobacteraceae</taxon>
        <taxon>Qipengyuania</taxon>
    </lineage>
</organism>
<dbReference type="Gene3D" id="1.10.8.930">
    <property type="entry name" value="Protein of unknown function DUF1465"/>
    <property type="match status" value="1"/>
</dbReference>
<dbReference type="Proteomes" id="UP001235664">
    <property type="component" value="Unassembled WGS sequence"/>
</dbReference>
<gene>
    <name evidence="1" type="ORF">Q9K01_03055</name>
</gene>
<proteinExistence type="predicted"/>
<accession>A0ABT9H5K8</accession>
<dbReference type="InterPro" id="IPR010848">
    <property type="entry name" value="DUF1465"/>
</dbReference>
<dbReference type="RefSeq" id="WP_305928730.1">
    <property type="nucleotide sequence ID" value="NZ_JAVAIL010000001.1"/>
</dbReference>
<name>A0ABT9H5K8_9SPHN</name>
<dbReference type="InterPro" id="IPR038301">
    <property type="entry name" value="AraC-like_sf"/>
</dbReference>